<dbReference type="Proteomes" id="UP000663831">
    <property type="component" value="Unassembled WGS sequence"/>
</dbReference>
<organism evidence="1 2">
    <name type="scientific">Rhizoctonia solani</name>
    <dbReference type="NCBI Taxonomy" id="456999"/>
    <lineage>
        <taxon>Eukaryota</taxon>
        <taxon>Fungi</taxon>
        <taxon>Dikarya</taxon>
        <taxon>Basidiomycota</taxon>
        <taxon>Agaricomycotina</taxon>
        <taxon>Agaricomycetes</taxon>
        <taxon>Cantharellales</taxon>
        <taxon>Ceratobasidiaceae</taxon>
        <taxon>Rhizoctonia</taxon>
    </lineage>
</organism>
<dbReference type="OrthoDB" id="3096761at2759"/>
<protein>
    <submittedName>
        <fullName evidence="1">Uncharacterized protein</fullName>
    </submittedName>
</protein>
<accession>A0A8H3C5F4</accession>
<sequence>MSTDEQQDALFDAKFEELYDASGQPAELDEAFLTRLYATVAADSDAAGDESNTYAPHVTKLNIVKNDNSPLVNAVIGDKKLKFVIDTRAATADIGGLSQTFGAIETGVPYSYKVTNVKGFVHVSIKKSILKRVEFVSYLPHKLPNQNGSGKWEKI</sequence>
<name>A0A8H3C5F4_9AGAM</name>
<proteinExistence type="predicted"/>
<dbReference type="AlphaFoldDB" id="A0A8H3C5F4"/>
<gene>
    <name evidence="1" type="ORF">RDB_LOCUS91641</name>
</gene>
<dbReference type="EMBL" id="CAJMWV010003052">
    <property type="protein sequence ID" value="CAE6475285.1"/>
    <property type="molecule type" value="Genomic_DNA"/>
</dbReference>
<evidence type="ECO:0000313" key="1">
    <source>
        <dbReference type="EMBL" id="CAE6475285.1"/>
    </source>
</evidence>
<comment type="caution">
    <text evidence="1">The sequence shown here is derived from an EMBL/GenBank/DDBJ whole genome shotgun (WGS) entry which is preliminary data.</text>
</comment>
<reference evidence="1" key="1">
    <citation type="submission" date="2021-01" db="EMBL/GenBank/DDBJ databases">
        <authorList>
            <person name="Kaushik A."/>
        </authorList>
    </citation>
    <scope>NUCLEOTIDE SEQUENCE</scope>
    <source>
        <strain evidence="1">AG3-1AP</strain>
    </source>
</reference>
<evidence type="ECO:0000313" key="2">
    <source>
        <dbReference type="Proteomes" id="UP000663831"/>
    </source>
</evidence>